<accession>A0AAD7JSY1</accession>
<dbReference type="Gene3D" id="3.90.550.10">
    <property type="entry name" value="Spore Coat Polysaccharide Biosynthesis Protein SpsA, Chain A"/>
    <property type="match status" value="1"/>
</dbReference>
<feature type="transmembrane region" description="Helical" evidence="7">
    <location>
        <begin position="353"/>
        <end position="374"/>
    </location>
</feature>
<keyword evidence="2" id="KW-0328">Glycosyltransferase</keyword>
<keyword evidence="10" id="KW-1185">Reference proteome</keyword>
<dbReference type="Proteomes" id="UP001215280">
    <property type="component" value="Unassembled WGS sequence"/>
</dbReference>
<dbReference type="EMBL" id="JARJLG010000021">
    <property type="protein sequence ID" value="KAJ7771262.1"/>
    <property type="molecule type" value="Genomic_DNA"/>
</dbReference>
<evidence type="ECO:0000313" key="9">
    <source>
        <dbReference type="EMBL" id="KAJ7771262.1"/>
    </source>
</evidence>
<feature type="transmembrane region" description="Helical" evidence="7">
    <location>
        <begin position="389"/>
        <end position="409"/>
    </location>
</feature>
<gene>
    <name evidence="9" type="ORF">DFH07DRAFT_999403</name>
</gene>
<feature type="transmembrane region" description="Helical" evidence="7">
    <location>
        <begin position="62"/>
        <end position="82"/>
    </location>
</feature>
<dbReference type="InterPro" id="IPR001173">
    <property type="entry name" value="Glyco_trans_2-like"/>
</dbReference>
<dbReference type="GO" id="GO:0016020">
    <property type="term" value="C:membrane"/>
    <property type="evidence" value="ECO:0007669"/>
    <property type="project" value="UniProtKB-SubCell"/>
</dbReference>
<proteinExistence type="predicted"/>
<dbReference type="PANTHER" id="PTHR43867">
    <property type="entry name" value="CELLULOSE SYNTHASE CATALYTIC SUBUNIT A [UDP-FORMING]"/>
    <property type="match status" value="1"/>
</dbReference>
<evidence type="ECO:0000259" key="8">
    <source>
        <dbReference type="Pfam" id="PF00535"/>
    </source>
</evidence>
<keyword evidence="6 7" id="KW-0472">Membrane</keyword>
<dbReference type="CDD" id="cd06421">
    <property type="entry name" value="CESA_CelA_like"/>
    <property type="match status" value="1"/>
</dbReference>
<evidence type="ECO:0000256" key="7">
    <source>
        <dbReference type="SAM" id="Phobius"/>
    </source>
</evidence>
<evidence type="ECO:0000256" key="6">
    <source>
        <dbReference type="ARBA" id="ARBA00023136"/>
    </source>
</evidence>
<dbReference type="Pfam" id="PF00535">
    <property type="entry name" value="Glycos_transf_2"/>
    <property type="match status" value="1"/>
</dbReference>
<dbReference type="PANTHER" id="PTHR43867:SF2">
    <property type="entry name" value="CELLULOSE SYNTHASE CATALYTIC SUBUNIT A [UDP-FORMING]"/>
    <property type="match status" value="1"/>
</dbReference>
<evidence type="ECO:0000256" key="5">
    <source>
        <dbReference type="ARBA" id="ARBA00022989"/>
    </source>
</evidence>
<name>A0AAD7JSY1_9AGAR</name>
<comment type="caution">
    <text evidence="9">The sequence shown here is derived from an EMBL/GenBank/DDBJ whole genome shotgun (WGS) entry which is preliminary data.</text>
</comment>
<dbReference type="GO" id="GO:0016757">
    <property type="term" value="F:glycosyltransferase activity"/>
    <property type="evidence" value="ECO:0007669"/>
    <property type="project" value="UniProtKB-KW"/>
</dbReference>
<evidence type="ECO:0000256" key="2">
    <source>
        <dbReference type="ARBA" id="ARBA00022676"/>
    </source>
</evidence>
<keyword evidence="5 7" id="KW-1133">Transmembrane helix</keyword>
<dbReference type="InterPro" id="IPR050321">
    <property type="entry name" value="Glycosyltr_2/OpgH_subfam"/>
</dbReference>
<sequence>MLPEAQQINSRPPAVVLPTPPSDEEKYSYLNGRRLPIYFFGVLAFLSLHLSAWLFALSSPEFYWFGAFAAVVQVYHLLWYPIAFTGRDFDFSNHKQTLHNYAVTPEDEPSVDIFLPCCNEPLEILENTYTYVSQLDYTNLRIWVLDDGARPVVASLAQSKFGFGYMQRPDRLLGKAGNLRHAFTRTSGEFFAIFDTDFCPRRDFLREVVPVMRRYTDAAIVQTPQYFRVSKAQTWVEQGAGPQVEVPFRVDQVNRDRLGATACVGSNALYRRDALKEVQGTFAIAYSEDEHTGFQMIKRGWQVKYLPLPMACGTCPDSAQVYFSQQVRWCATAPTLVYQRDFWHANLRFMQRLCWVAPLFGYNANALFPFLWPLPALLLAWFRPELVRWYWWGLVLPTIFNSLVVRRLWSRQGYGVNTVYLNAVQQYAHLTSLSDHLFGTFSGWVASGDATATANANPDSNSISASAAGMDDESTPLLGANAKSSSSSAAASKYNHMRLLCALWVYGTTVALVAGVGLQITRGYRWYEFVPALMCAVYEVWRTWAFVWWV</sequence>
<evidence type="ECO:0000313" key="10">
    <source>
        <dbReference type="Proteomes" id="UP001215280"/>
    </source>
</evidence>
<keyword evidence="4 7" id="KW-0812">Transmembrane</keyword>
<dbReference type="SUPFAM" id="SSF53448">
    <property type="entry name" value="Nucleotide-diphospho-sugar transferases"/>
    <property type="match status" value="1"/>
</dbReference>
<organism evidence="9 10">
    <name type="scientific">Mycena maculata</name>
    <dbReference type="NCBI Taxonomy" id="230809"/>
    <lineage>
        <taxon>Eukaryota</taxon>
        <taxon>Fungi</taxon>
        <taxon>Dikarya</taxon>
        <taxon>Basidiomycota</taxon>
        <taxon>Agaricomycotina</taxon>
        <taxon>Agaricomycetes</taxon>
        <taxon>Agaricomycetidae</taxon>
        <taxon>Agaricales</taxon>
        <taxon>Marasmiineae</taxon>
        <taxon>Mycenaceae</taxon>
        <taxon>Mycena</taxon>
    </lineage>
</organism>
<comment type="subcellular location">
    <subcellularLocation>
        <location evidence="1">Membrane</location>
        <topology evidence="1">Multi-pass membrane protein</topology>
    </subcellularLocation>
</comment>
<evidence type="ECO:0000256" key="1">
    <source>
        <dbReference type="ARBA" id="ARBA00004141"/>
    </source>
</evidence>
<keyword evidence="3 9" id="KW-0808">Transferase</keyword>
<feature type="domain" description="Glycosyltransferase 2-like" evidence="8">
    <location>
        <begin position="113"/>
        <end position="278"/>
    </location>
</feature>
<dbReference type="AlphaFoldDB" id="A0AAD7JSY1"/>
<protein>
    <submittedName>
        <fullName evidence="9">Nucleotide-diphospho-sugar transferase</fullName>
    </submittedName>
</protein>
<feature type="transmembrane region" description="Helical" evidence="7">
    <location>
        <begin position="35"/>
        <end position="56"/>
    </location>
</feature>
<reference evidence="9" key="1">
    <citation type="submission" date="2023-03" db="EMBL/GenBank/DDBJ databases">
        <title>Massive genome expansion in bonnet fungi (Mycena s.s.) driven by repeated elements and novel gene families across ecological guilds.</title>
        <authorList>
            <consortium name="Lawrence Berkeley National Laboratory"/>
            <person name="Harder C.B."/>
            <person name="Miyauchi S."/>
            <person name="Viragh M."/>
            <person name="Kuo A."/>
            <person name="Thoen E."/>
            <person name="Andreopoulos B."/>
            <person name="Lu D."/>
            <person name="Skrede I."/>
            <person name="Drula E."/>
            <person name="Henrissat B."/>
            <person name="Morin E."/>
            <person name="Kohler A."/>
            <person name="Barry K."/>
            <person name="LaButti K."/>
            <person name="Morin E."/>
            <person name="Salamov A."/>
            <person name="Lipzen A."/>
            <person name="Mereny Z."/>
            <person name="Hegedus B."/>
            <person name="Baldrian P."/>
            <person name="Stursova M."/>
            <person name="Weitz H."/>
            <person name="Taylor A."/>
            <person name="Grigoriev I.V."/>
            <person name="Nagy L.G."/>
            <person name="Martin F."/>
            <person name="Kauserud H."/>
        </authorList>
    </citation>
    <scope>NUCLEOTIDE SEQUENCE</scope>
    <source>
        <strain evidence="9">CBHHK188m</strain>
    </source>
</reference>
<dbReference type="InterPro" id="IPR029044">
    <property type="entry name" value="Nucleotide-diphossugar_trans"/>
</dbReference>
<evidence type="ECO:0000256" key="4">
    <source>
        <dbReference type="ARBA" id="ARBA00022692"/>
    </source>
</evidence>
<feature type="transmembrane region" description="Helical" evidence="7">
    <location>
        <begin position="499"/>
        <end position="520"/>
    </location>
</feature>
<evidence type="ECO:0000256" key="3">
    <source>
        <dbReference type="ARBA" id="ARBA00022679"/>
    </source>
</evidence>